<feature type="transmembrane region" description="Helical" evidence="1">
    <location>
        <begin position="42"/>
        <end position="61"/>
    </location>
</feature>
<dbReference type="AlphaFoldDB" id="A0A8S9MPW3"/>
<evidence type="ECO:0000313" key="2">
    <source>
        <dbReference type="EMBL" id="KAF2619536.1"/>
    </source>
</evidence>
<protein>
    <submittedName>
        <fullName evidence="2">Uncharacterized protein</fullName>
    </submittedName>
</protein>
<organism evidence="2 3">
    <name type="scientific">Brassica cretica</name>
    <name type="common">Mustard</name>
    <dbReference type="NCBI Taxonomy" id="69181"/>
    <lineage>
        <taxon>Eukaryota</taxon>
        <taxon>Viridiplantae</taxon>
        <taxon>Streptophyta</taxon>
        <taxon>Embryophyta</taxon>
        <taxon>Tracheophyta</taxon>
        <taxon>Spermatophyta</taxon>
        <taxon>Magnoliopsida</taxon>
        <taxon>eudicotyledons</taxon>
        <taxon>Gunneridae</taxon>
        <taxon>Pentapetalae</taxon>
        <taxon>rosids</taxon>
        <taxon>malvids</taxon>
        <taxon>Brassicales</taxon>
        <taxon>Brassicaceae</taxon>
        <taxon>Brassiceae</taxon>
        <taxon>Brassica</taxon>
    </lineage>
</organism>
<dbReference type="Proteomes" id="UP000712281">
    <property type="component" value="Unassembled WGS sequence"/>
</dbReference>
<evidence type="ECO:0000313" key="3">
    <source>
        <dbReference type="Proteomes" id="UP000712281"/>
    </source>
</evidence>
<dbReference type="EMBL" id="QGKW02000007">
    <property type="protein sequence ID" value="KAF2619536.1"/>
    <property type="molecule type" value="Genomic_DNA"/>
</dbReference>
<feature type="transmembrane region" description="Helical" evidence="1">
    <location>
        <begin position="104"/>
        <end position="125"/>
    </location>
</feature>
<keyword evidence="1" id="KW-0812">Transmembrane</keyword>
<keyword evidence="1" id="KW-1133">Transmembrane helix</keyword>
<accession>A0A8S9MPW3</accession>
<proteinExistence type="predicted"/>
<keyword evidence="1" id="KW-0472">Membrane</keyword>
<gene>
    <name evidence="2" type="ORF">F2Q68_00040235</name>
</gene>
<comment type="caution">
    <text evidence="2">The sequence shown here is derived from an EMBL/GenBank/DDBJ whole genome shotgun (WGS) entry which is preliminary data.</text>
</comment>
<reference evidence="2" key="1">
    <citation type="submission" date="2019-12" db="EMBL/GenBank/DDBJ databases">
        <title>Genome sequencing and annotation of Brassica cretica.</title>
        <authorList>
            <person name="Studholme D.J."/>
            <person name="Sarris P.F."/>
        </authorList>
    </citation>
    <scope>NUCLEOTIDE SEQUENCE</scope>
    <source>
        <strain evidence="2">PFS-001/15</strain>
        <tissue evidence="2">Leaf</tissue>
    </source>
</reference>
<evidence type="ECO:0000256" key="1">
    <source>
        <dbReference type="SAM" id="Phobius"/>
    </source>
</evidence>
<name>A0A8S9MPW3_BRACR</name>
<sequence>MESEVKRVSTAVSFRLQIFLLPGPFGIHLVSQDNIDGCRASLFRLTGYLASIGFPSLFQSLSLGHFSVFSDYLKLFRAVVSRIQVKIIRGSLYFELVFPCSTSIHVLLLYCFCCLSLPIPLSIPFTRVFQRLFRLFEALPSCGFKDSSEDYLRISLL</sequence>